<comment type="caution">
    <text evidence="1">The sequence shown here is derived from an EMBL/GenBank/DDBJ whole genome shotgun (WGS) entry which is preliminary data.</text>
</comment>
<keyword evidence="2" id="KW-1185">Reference proteome</keyword>
<organism evidence="1 2">
    <name type="scientific">Purpureocillium lilacinum</name>
    <name type="common">Paecilomyces lilacinus</name>
    <dbReference type="NCBI Taxonomy" id="33203"/>
    <lineage>
        <taxon>Eukaryota</taxon>
        <taxon>Fungi</taxon>
        <taxon>Dikarya</taxon>
        <taxon>Ascomycota</taxon>
        <taxon>Pezizomycotina</taxon>
        <taxon>Sordariomycetes</taxon>
        <taxon>Hypocreomycetidae</taxon>
        <taxon>Hypocreales</taxon>
        <taxon>Ophiocordycipitaceae</taxon>
        <taxon>Purpureocillium</taxon>
    </lineage>
</organism>
<name>A0ACC4D901_PURLI</name>
<accession>A0ACC4D901</accession>
<evidence type="ECO:0000313" key="1">
    <source>
        <dbReference type="EMBL" id="KAL3952001.1"/>
    </source>
</evidence>
<dbReference type="EMBL" id="JBGNUJ010000013">
    <property type="protein sequence ID" value="KAL3952001.1"/>
    <property type="molecule type" value="Genomic_DNA"/>
</dbReference>
<reference evidence="1" key="1">
    <citation type="submission" date="2024-12" db="EMBL/GenBank/DDBJ databases">
        <title>Comparative genomics and development of molecular markers within Purpureocillium lilacinum and among Purpureocillium species.</title>
        <authorList>
            <person name="Yeh Z.-Y."/>
            <person name="Ni N.-T."/>
            <person name="Lo P.-H."/>
            <person name="Mushyakhwo K."/>
            <person name="Lin C.-F."/>
            <person name="Nai Y.-S."/>
        </authorList>
    </citation>
    <scope>NUCLEOTIDE SEQUENCE</scope>
    <source>
        <strain evidence="1">NCHU-NPUST-175</strain>
    </source>
</reference>
<protein>
    <submittedName>
        <fullName evidence="1">Uncharacterized protein</fullName>
    </submittedName>
</protein>
<gene>
    <name evidence="1" type="ORF">ACCO45_013718</name>
</gene>
<proteinExistence type="predicted"/>
<dbReference type="Proteomes" id="UP001638806">
    <property type="component" value="Unassembled WGS sequence"/>
</dbReference>
<sequence>MHKERWKQKVQQDDALAALDNWHGGHRRPRDVRCTSLRADYTFSDTDPDGESAYQVCLRDYFKTTLFLSWTAIILSLAVTVGTPVLLAAFLSGDARLGQHQVHQLLRSEQWQPVMLAYFVVSVMGLGLYLSRWSLCFWKALRRFRGRARE</sequence>
<evidence type="ECO:0000313" key="2">
    <source>
        <dbReference type="Proteomes" id="UP001638806"/>
    </source>
</evidence>